<dbReference type="PRINTS" id="PR00719">
    <property type="entry name" value="LMWPTPASE"/>
</dbReference>
<feature type="active site" evidence="7">
    <location>
        <position position="18"/>
    </location>
</feature>
<dbReference type="AlphaFoldDB" id="A0A0C9MNX8"/>
<name>A0A0C9MNX8_9FUNG</name>
<dbReference type="PANTHER" id="PTHR11717">
    <property type="entry name" value="LOW MOLECULAR WEIGHT PROTEIN TYROSINE PHOSPHATASE"/>
    <property type="match status" value="1"/>
</dbReference>
<feature type="active site" description="Nucleophile" evidence="7">
    <location>
        <position position="12"/>
    </location>
</feature>
<dbReference type="GO" id="GO:0005737">
    <property type="term" value="C:cytoplasm"/>
    <property type="evidence" value="ECO:0007669"/>
    <property type="project" value="UniProtKB-SubCell"/>
</dbReference>
<dbReference type="SUPFAM" id="SSF52788">
    <property type="entry name" value="Phosphotyrosine protein phosphatases I"/>
    <property type="match status" value="1"/>
</dbReference>
<evidence type="ECO:0000313" key="10">
    <source>
        <dbReference type="Proteomes" id="UP000053815"/>
    </source>
</evidence>
<evidence type="ECO:0000256" key="5">
    <source>
        <dbReference type="ARBA" id="ARBA00022912"/>
    </source>
</evidence>
<dbReference type="CDD" id="cd16343">
    <property type="entry name" value="LMWPTP"/>
    <property type="match status" value="1"/>
</dbReference>
<sequence length="158" mass="17463">MSSESISVLFVCLGNICRSPMAEAVFAHIVKKHNLEDKITKIDSAGTASYHVGSVPDSRSSSCCKSHGVPVKHKARKVSKKDFDDFDYVLCMDESNLSDLKRLAPEGSKAVVKLFGEYDPQGELIIEDPYYGGNDGFEHNFRQVTRASEGFLKSLELL</sequence>
<evidence type="ECO:0000256" key="1">
    <source>
        <dbReference type="ARBA" id="ARBA00004496"/>
    </source>
</evidence>
<dbReference type="InterPro" id="IPR002115">
    <property type="entry name" value="Tyr_Pase_low_mol_wt_mml"/>
</dbReference>
<reference evidence="9" key="1">
    <citation type="submission" date="2014-09" db="EMBL/GenBank/DDBJ databases">
        <title>Draft genome sequence of an oleaginous Mucoromycotina fungus Mucor ambiguus NBRC6742.</title>
        <authorList>
            <person name="Takeda I."/>
            <person name="Yamane N."/>
            <person name="Morita T."/>
            <person name="Tamano K."/>
            <person name="Machida M."/>
            <person name="Baker S."/>
            <person name="Koike H."/>
        </authorList>
    </citation>
    <scope>NUCLEOTIDE SEQUENCE</scope>
    <source>
        <strain evidence="9">NBRC 6742</strain>
    </source>
</reference>
<dbReference type="GO" id="GO:0003993">
    <property type="term" value="F:acid phosphatase activity"/>
    <property type="evidence" value="ECO:0007669"/>
    <property type="project" value="InterPro"/>
</dbReference>
<evidence type="ECO:0000256" key="2">
    <source>
        <dbReference type="ARBA" id="ARBA00011063"/>
    </source>
</evidence>
<dbReference type="InterPro" id="IPR050438">
    <property type="entry name" value="LMW_PTPase"/>
</dbReference>
<dbReference type="OrthoDB" id="3388at2759"/>
<dbReference type="PANTHER" id="PTHR11717:SF7">
    <property type="entry name" value="LOW MOLECULAR WEIGHT PHOSPHOTYROSINE PROTEIN PHOSPHATASE"/>
    <property type="match status" value="1"/>
</dbReference>
<accession>A0A0C9MNX8</accession>
<evidence type="ECO:0000256" key="6">
    <source>
        <dbReference type="ARBA" id="ARBA00051722"/>
    </source>
</evidence>
<dbReference type="Gene3D" id="3.40.50.2300">
    <property type="match status" value="1"/>
</dbReference>
<feature type="active site" description="Proton donor" evidence="7">
    <location>
        <position position="128"/>
    </location>
</feature>
<proteinExistence type="inferred from homology"/>
<dbReference type="Pfam" id="PF01451">
    <property type="entry name" value="LMWPc"/>
    <property type="match status" value="1"/>
</dbReference>
<evidence type="ECO:0000313" key="9">
    <source>
        <dbReference type="EMBL" id="GAN03718.1"/>
    </source>
</evidence>
<dbReference type="InterPro" id="IPR017867">
    <property type="entry name" value="Tyr_phospatase_low_mol_wt"/>
</dbReference>
<gene>
    <name evidence="9" type="ORF">MAM1_0046d03173</name>
</gene>
<dbReference type="SMART" id="SM00226">
    <property type="entry name" value="LMWPc"/>
    <property type="match status" value="1"/>
</dbReference>
<keyword evidence="4" id="KW-0378">Hydrolase</keyword>
<keyword evidence="5" id="KW-0904">Protein phosphatase</keyword>
<evidence type="ECO:0000256" key="3">
    <source>
        <dbReference type="ARBA" id="ARBA00022490"/>
    </source>
</evidence>
<evidence type="ECO:0000256" key="7">
    <source>
        <dbReference type="PIRSR" id="PIRSR617867-1"/>
    </source>
</evidence>
<dbReference type="EMBL" id="DF836335">
    <property type="protein sequence ID" value="GAN03718.1"/>
    <property type="molecule type" value="Genomic_DNA"/>
</dbReference>
<evidence type="ECO:0000259" key="8">
    <source>
        <dbReference type="SMART" id="SM00226"/>
    </source>
</evidence>
<feature type="domain" description="Phosphotyrosine protein phosphatase I" evidence="8">
    <location>
        <begin position="6"/>
        <end position="154"/>
    </location>
</feature>
<protein>
    <recommendedName>
        <fullName evidence="8">Phosphotyrosine protein phosphatase I domain-containing protein</fullName>
    </recommendedName>
</protein>
<keyword evidence="3" id="KW-0963">Cytoplasm</keyword>
<dbReference type="InterPro" id="IPR036196">
    <property type="entry name" value="Ptyr_pPase_sf"/>
</dbReference>
<dbReference type="GO" id="GO:0004726">
    <property type="term" value="F:non-membrane spanning protein tyrosine phosphatase activity"/>
    <property type="evidence" value="ECO:0007669"/>
    <property type="project" value="EnsemblFungi"/>
</dbReference>
<dbReference type="InterPro" id="IPR023485">
    <property type="entry name" value="Ptyr_pPase"/>
</dbReference>
<dbReference type="Proteomes" id="UP000053815">
    <property type="component" value="Unassembled WGS sequence"/>
</dbReference>
<organism evidence="9">
    <name type="scientific">Mucor ambiguus</name>
    <dbReference type="NCBI Taxonomy" id="91626"/>
    <lineage>
        <taxon>Eukaryota</taxon>
        <taxon>Fungi</taxon>
        <taxon>Fungi incertae sedis</taxon>
        <taxon>Mucoromycota</taxon>
        <taxon>Mucoromycotina</taxon>
        <taxon>Mucoromycetes</taxon>
        <taxon>Mucorales</taxon>
        <taxon>Mucorineae</taxon>
        <taxon>Mucoraceae</taxon>
        <taxon>Mucor</taxon>
    </lineage>
</organism>
<evidence type="ECO:0000256" key="4">
    <source>
        <dbReference type="ARBA" id="ARBA00022801"/>
    </source>
</evidence>
<dbReference type="FunFam" id="3.40.50.2300:FF:000105">
    <property type="entry name" value="Low molecular weight phosphotyrosine protein"/>
    <property type="match status" value="1"/>
</dbReference>
<dbReference type="STRING" id="91626.A0A0C9MNX8"/>
<comment type="subcellular location">
    <subcellularLocation>
        <location evidence="1">Cytoplasm</location>
    </subcellularLocation>
</comment>
<keyword evidence="10" id="KW-1185">Reference proteome</keyword>
<dbReference type="PRINTS" id="PR00720">
    <property type="entry name" value="MAMMALPTPASE"/>
</dbReference>
<comment type="catalytic activity">
    <reaction evidence="6">
        <text>O-phospho-L-tyrosyl-[protein] + H2O = L-tyrosyl-[protein] + phosphate</text>
        <dbReference type="Rhea" id="RHEA:10684"/>
        <dbReference type="Rhea" id="RHEA-COMP:10136"/>
        <dbReference type="Rhea" id="RHEA-COMP:20101"/>
        <dbReference type="ChEBI" id="CHEBI:15377"/>
        <dbReference type="ChEBI" id="CHEBI:43474"/>
        <dbReference type="ChEBI" id="CHEBI:46858"/>
        <dbReference type="ChEBI" id="CHEBI:61978"/>
        <dbReference type="EC" id="3.1.3.48"/>
    </reaction>
</comment>
<comment type="similarity">
    <text evidence="2">Belongs to the low molecular weight phosphotyrosine protein phosphatase family.</text>
</comment>